<dbReference type="AlphaFoldDB" id="A0A1L6ZH43"/>
<comment type="similarity">
    <text evidence="2">Belongs to the peptidase A24 family.</text>
</comment>
<keyword evidence="3" id="KW-1003">Cell membrane</keyword>
<dbReference type="GO" id="GO:0004190">
    <property type="term" value="F:aspartic-type endopeptidase activity"/>
    <property type="evidence" value="ECO:0007669"/>
    <property type="project" value="InterPro"/>
</dbReference>
<dbReference type="PANTHER" id="PTHR30487:SF0">
    <property type="entry name" value="PREPILIN LEADER PEPTIDASE_N-METHYLTRANSFERASE-RELATED"/>
    <property type="match status" value="1"/>
</dbReference>
<evidence type="ECO:0000256" key="7">
    <source>
        <dbReference type="SAM" id="Phobius"/>
    </source>
</evidence>
<dbReference type="Proteomes" id="UP000185426">
    <property type="component" value="Chromosome"/>
</dbReference>
<name>A0A1L6ZH43_BACIA</name>
<evidence type="ECO:0000259" key="9">
    <source>
        <dbReference type="Pfam" id="PF06750"/>
    </source>
</evidence>
<dbReference type="GO" id="GO:0005886">
    <property type="term" value="C:plasma membrane"/>
    <property type="evidence" value="ECO:0007669"/>
    <property type="project" value="UniProtKB-SubCell"/>
</dbReference>
<evidence type="ECO:0000256" key="2">
    <source>
        <dbReference type="ARBA" id="ARBA00005801"/>
    </source>
</evidence>
<feature type="transmembrane region" description="Helical" evidence="7">
    <location>
        <begin position="176"/>
        <end position="203"/>
    </location>
</feature>
<dbReference type="InterPro" id="IPR010627">
    <property type="entry name" value="Prepilin_pept_A24_N"/>
</dbReference>
<feature type="transmembrane region" description="Helical" evidence="7">
    <location>
        <begin position="148"/>
        <end position="164"/>
    </location>
</feature>
<evidence type="ECO:0000313" key="11">
    <source>
        <dbReference type="Proteomes" id="UP000185426"/>
    </source>
</evidence>
<organism evidence="10 11">
    <name type="scientific">Bacillus safensis</name>
    <dbReference type="NCBI Taxonomy" id="561879"/>
    <lineage>
        <taxon>Bacteria</taxon>
        <taxon>Bacillati</taxon>
        <taxon>Bacillota</taxon>
        <taxon>Bacilli</taxon>
        <taxon>Bacillales</taxon>
        <taxon>Bacillaceae</taxon>
        <taxon>Bacillus</taxon>
    </lineage>
</organism>
<evidence type="ECO:0000259" key="8">
    <source>
        <dbReference type="Pfam" id="PF01478"/>
    </source>
</evidence>
<evidence type="ECO:0000313" key="10">
    <source>
        <dbReference type="EMBL" id="APT45833.1"/>
    </source>
</evidence>
<evidence type="ECO:0000256" key="5">
    <source>
        <dbReference type="ARBA" id="ARBA00022989"/>
    </source>
</evidence>
<reference evidence="10 11" key="1">
    <citation type="submission" date="2016-05" db="EMBL/GenBank/DDBJ databases">
        <title>Complete Genome and Methylome Analysis of Psychrotrophic Bacterial Isolates from Antarctic Lake Untersee.</title>
        <authorList>
            <person name="Fomenkov A."/>
            <person name="Akimov V.N."/>
            <person name="Vasilyeva L.V."/>
            <person name="Andersen D."/>
            <person name="Vincze T."/>
            <person name="Roberts R.J."/>
        </authorList>
    </citation>
    <scope>NUCLEOTIDE SEQUENCE [LARGE SCALE GENOMIC DNA]</scope>
    <source>
        <strain evidence="10 11">U14-5</strain>
    </source>
</reference>
<dbReference type="InterPro" id="IPR000045">
    <property type="entry name" value="Prepilin_IV_endopep_pep"/>
</dbReference>
<feature type="transmembrane region" description="Helical" evidence="7">
    <location>
        <begin position="97"/>
        <end position="117"/>
    </location>
</feature>
<sequence>MIGIFVFLAGITMGSFFHLVGERLPLKRSILFPRSHCTACKQPLSLREMIPLISYALLRGTCKHCGTRLSLLYPMVELLSGSLFLLIYRIAGISFEGLFLVILCSLFVIAVVSDLLYMRVPNELFLFFFPLFVIYRTLEPLLIWWEGAASLLFCFLLFYSLDRFKPNSMGGADMKLFGVLAFCFGLKPFLLILFLSCITGIVYAKVFSFRLDEPFPFVPAISFSFWLYLYGAHDMLPFAGSIG</sequence>
<evidence type="ECO:0000256" key="1">
    <source>
        <dbReference type="ARBA" id="ARBA00004651"/>
    </source>
</evidence>
<keyword evidence="4 7" id="KW-0812">Transmembrane</keyword>
<keyword evidence="5 7" id="KW-1133">Transmembrane helix</keyword>
<accession>A0A1L6ZH43</accession>
<dbReference type="Gene3D" id="1.20.120.1220">
    <property type="match status" value="1"/>
</dbReference>
<proteinExistence type="inferred from homology"/>
<evidence type="ECO:0000256" key="3">
    <source>
        <dbReference type="ARBA" id="ARBA00022475"/>
    </source>
</evidence>
<feature type="transmembrane region" description="Helical" evidence="7">
    <location>
        <begin position="6"/>
        <end position="26"/>
    </location>
</feature>
<evidence type="ECO:0000256" key="6">
    <source>
        <dbReference type="ARBA" id="ARBA00023136"/>
    </source>
</evidence>
<dbReference type="PANTHER" id="PTHR30487">
    <property type="entry name" value="TYPE 4 PREPILIN-LIKE PROTEINS LEADER PEPTIDE-PROCESSING ENZYME"/>
    <property type="match status" value="1"/>
</dbReference>
<feature type="domain" description="Prepilin peptidase A24 N-terminal" evidence="9">
    <location>
        <begin position="9"/>
        <end position="88"/>
    </location>
</feature>
<feature type="transmembrane region" description="Helical" evidence="7">
    <location>
        <begin position="71"/>
        <end position="91"/>
    </location>
</feature>
<gene>
    <name evidence="10" type="ORF">BSA145_07915</name>
</gene>
<feature type="transmembrane region" description="Helical" evidence="7">
    <location>
        <begin position="124"/>
        <end position="142"/>
    </location>
</feature>
<dbReference type="Pfam" id="PF01478">
    <property type="entry name" value="Peptidase_A24"/>
    <property type="match status" value="1"/>
</dbReference>
<feature type="domain" description="Prepilin type IV endopeptidase peptidase" evidence="8">
    <location>
        <begin position="102"/>
        <end position="204"/>
    </location>
</feature>
<protein>
    <submittedName>
        <fullName evidence="10">Peptidase A24</fullName>
    </submittedName>
</protein>
<keyword evidence="6 7" id="KW-0472">Membrane</keyword>
<dbReference type="GO" id="GO:0006465">
    <property type="term" value="P:signal peptide processing"/>
    <property type="evidence" value="ECO:0007669"/>
    <property type="project" value="TreeGrafter"/>
</dbReference>
<dbReference type="EMBL" id="CP015607">
    <property type="protein sequence ID" value="APT45833.1"/>
    <property type="molecule type" value="Genomic_DNA"/>
</dbReference>
<dbReference type="RefSeq" id="WP_075622113.1">
    <property type="nucleotide sequence ID" value="NZ_CP015607.1"/>
</dbReference>
<dbReference type="Pfam" id="PF06750">
    <property type="entry name" value="A24_N_bact"/>
    <property type="match status" value="1"/>
</dbReference>
<feature type="transmembrane region" description="Helical" evidence="7">
    <location>
        <begin position="215"/>
        <end position="232"/>
    </location>
</feature>
<comment type="subcellular location">
    <subcellularLocation>
        <location evidence="1">Cell membrane</location>
        <topology evidence="1">Multi-pass membrane protein</topology>
    </subcellularLocation>
</comment>
<evidence type="ECO:0000256" key="4">
    <source>
        <dbReference type="ARBA" id="ARBA00022692"/>
    </source>
</evidence>
<dbReference type="InterPro" id="IPR050882">
    <property type="entry name" value="Prepilin_peptidase/N-MTase"/>
</dbReference>